<keyword evidence="2" id="KW-0143">Chaperone</keyword>
<reference evidence="3" key="1">
    <citation type="submission" date="2012-12" db="EMBL/GenBank/DDBJ databases">
        <title>Identification and characterization of a phenylalanine ammonia-lyase gene family in Isatis indigotica Fort.</title>
        <authorList>
            <person name="Liu Q."/>
            <person name="Chen J."/>
            <person name="Zhou X."/>
            <person name="Di P."/>
            <person name="Xiao Y."/>
            <person name="Xuan H."/>
            <person name="Zhang L."/>
            <person name="Chen W."/>
        </authorList>
    </citation>
    <scope>NUCLEOTIDE SEQUENCE</scope>
    <source>
        <tissue evidence="3">Salivary gland</tissue>
    </source>
</reference>
<dbReference type="Gene3D" id="3.30.230.80">
    <property type="match status" value="1"/>
</dbReference>
<dbReference type="EMBL" id="GADI01005236">
    <property type="protein sequence ID" value="JAA68572.1"/>
    <property type="molecule type" value="mRNA"/>
</dbReference>
<sequence>MSLNISRETIQHNKTLNVVSKRIVRKVLDKINQLKSEDESNTDSNEATTFSKFWQSFQGSLKVGCYEDHSNRAKILDLLLFHSLKHNDGKLTLDKYIKEVVGDNKIIYYASGETYSQV</sequence>
<comment type="similarity">
    <text evidence="1">Belongs to the heat shock protein 90 family.</text>
</comment>
<dbReference type="GO" id="GO:0005524">
    <property type="term" value="F:ATP binding"/>
    <property type="evidence" value="ECO:0007669"/>
    <property type="project" value="InterPro"/>
</dbReference>
<dbReference type="AlphaFoldDB" id="A0A0K8RBN7"/>
<keyword evidence="3" id="KW-0346">Stress response</keyword>
<dbReference type="Pfam" id="PF00183">
    <property type="entry name" value="HSP90"/>
    <property type="match status" value="1"/>
</dbReference>
<dbReference type="GO" id="GO:0140662">
    <property type="term" value="F:ATP-dependent protein folding chaperone"/>
    <property type="evidence" value="ECO:0007669"/>
    <property type="project" value="InterPro"/>
</dbReference>
<dbReference type="PANTHER" id="PTHR11528">
    <property type="entry name" value="HEAT SHOCK PROTEIN 90 FAMILY MEMBER"/>
    <property type="match status" value="1"/>
</dbReference>
<evidence type="ECO:0000313" key="3">
    <source>
        <dbReference type="EMBL" id="JAA68572.1"/>
    </source>
</evidence>
<dbReference type="InterPro" id="IPR020568">
    <property type="entry name" value="Ribosomal_Su5_D2-typ_SF"/>
</dbReference>
<dbReference type="GO" id="GO:0016887">
    <property type="term" value="F:ATP hydrolysis activity"/>
    <property type="evidence" value="ECO:0007669"/>
    <property type="project" value="InterPro"/>
</dbReference>
<dbReference type="SUPFAM" id="SSF54211">
    <property type="entry name" value="Ribosomal protein S5 domain 2-like"/>
    <property type="match status" value="1"/>
</dbReference>
<accession>A0A0K8RBN7</accession>
<name>A0A0K8RBN7_IXORI</name>
<dbReference type="InterPro" id="IPR001404">
    <property type="entry name" value="Hsp90_fam"/>
</dbReference>
<evidence type="ECO:0000256" key="1">
    <source>
        <dbReference type="ARBA" id="ARBA00008239"/>
    </source>
</evidence>
<protein>
    <submittedName>
        <fullName evidence="3">Putative heat shock protein</fullName>
    </submittedName>
</protein>
<dbReference type="GO" id="GO:0051082">
    <property type="term" value="F:unfolded protein binding"/>
    <property type="evidence" value="ECO:0007669"/>
    <property type="project" value="InterPro"/>
</dbReference>
<organism evidence="3">
    <name type="scientific">Ixodes ricinus</name>
    <name type="common">Common tick</name>
    <name type="synonym">Acarus ricinus</name>
    <dbReference type="NCBI Taxonomy" id="34613"/>
    <lineage>
        <taxon>Eukaryota</taxon>
        <taxon>Metazoa</taxon>
        <taxon>Ecdysozoa</taxon>
        <taxon>Arthropoda</taxon>
        <taxon>Chelicerata</taxon>
        <taxon>Arachnida</taxon>
        <taxon>Acari</taxon>
        <taxon>Parasitiformes</taxon>
        <taxon>Ixodida</taxon>
        <taxon>Ixodoidea</taxon>
        <taxon>Ixodidae</taxon>
        <taxon>Ixodinae</taxon>
        <taxon>Ixodes</taxon>
    </lineage>
</organism>
<dbReference type="Gene3D" id="3.40.50.11260">
    <property type="match status" value="1"/>
</dbReference>
<proteinExistence type="evidence at transcript level"/>
<evidence type="ECO:0000256" key="2">
    <source>
        <dbReference type="ARBA" id="ARBA00023186"/>
    </source>
</evidence>